<organism evidence="2 3">
    <name type="scientific">Carya illinoinensis</name>
    <name type="common">Pecan</name>
    <dbReference type="NCBI Taxonomy" id="32201"/>
    <lineage>
        <taxon>Eukaryota</taxon>
        <taxon>Viridiplantae</taxon>
        <taxon>Streptophyta</taxon>
        <taxon>Embryophyta</taxon>
        <taxon>Tracheophyta</taxon>
        <taxon>Spermatophyta</taxon>
        <taxon>Magnoliopsida</taxon>
        <taxon>eudicotyledons</taxon>
        <taxon>Gunneridae</taxon>
        <taxon>Pentapetalae</taxon>
        <taxon>rosids</taxon>
        <taxon>fabids</taxon>
        <taxon>Fagales</taxon>
        <taxon>Juglandaceae</taxon>
        <taxon>Carya</taxon>
    </lineage>
</organism>
<name>A0A922A9I4_CARIL</name>
<sequence>MMNIDTLGIIALEELHRRLVSQGKELALANPRMKVIHRLKVAKFVKKVRRGWKVGLSTQDK</sequence>
<comment type="caution">
    <text evidence="2">The sequence shown here is derived from an EMBL/GenBank/DDBJ whole genome shotgun (WGS) entry which is preliminary data.</text>
</comment>
<evidence type="ECO:0000313" key="3">
    <source>
        <dbReference type="Proteomes" id="UP000811246"/>
    </source>
</evidence>
<reference evidence="2" key="1">
    <citation type="submission" date="2021-01" db="EMBL/GenBank/DDBJ databases">
        <authorList>
            <person name="Lovell J.T."/>
            <person name="Bentley N."/>
            <person name="Bhattarai G."/>
            <person name="Jenkins J.W."/>
            <person name="Sreedasyam A."/>
            <person name="Alarcon Y."/>
            <person name="Bock C."/>
            <person name="Boston L."/>
            <person name="Carlson J."/>
            <person name="Cervantes K."/>
            <person name="Clermont K."/>
            <person name="Krom N."/>
            <person name="Kubenka K."/>
            <person name="Mamidi S."/>
            <person name="Mattison C."/>
            <person name="Monteros M."/>
            <person name="Pisani C."/>
            <person name="Plott C."/>
            <person name="Rajasekar S."/>
            <person name="Rhein H.S."/>
            <person name="Rohla C."/>
            <person name="Song M."/>
            <person name="Hilaire R.S."/>
            <person name="Shu S."/>
            <person name="Wells L."/>
            <person name="Wang X."/>
            <person name="Webber J."/>
            <person name="Heerema R.J."/>
            <person name="Klein P."/>
            <person name="Conner P."/>
            <person name="Grauke L."/>
            <person name="Grimwood J."/>
            <person name="Schmutz J."/>
            <person name="Randall J.J."/>
        </authorList>
    </citation>
    <scope>NUCLEOTIDE SEQUENCE</scope>
    <source>
        <tissue evidence="2">Leaf</tissue>
    </source>
</reference>
<protein>
    <recommendedName>
        <fullName evidence="1">STAS domain-containing protein</fullName>
    </recommendedName>
</protein>
<accession>A0A922A9I4</accession>
<evidence type="ECO:0000313" key="2">
    <source>
        <dbReference type="EMBL" id="KAG6674571.1"/>
    </source>
</evidence>
<dbReference type="Pfam" id="PF01740">
    <property type="entry name" value="STAS"/>
    <property type="match status" value="1"/>
</dbReference>
<proteinExistence type="predicted"/>
<dbReference type="InterPro" id="IPR002645">
    <property type="entry name" value="STAS_dom"/>
</dbReference>
<dbReference type="Proteomes" id="UP000811246">
    <property type="component" value="Chromosome 15"/>
</dbReference>
<dbReference type="EMBL" id="CM031839">
    <property type="protein sequence ID" value="KAG6674571.1"/>
    <property type="molecule type" value="Genomic_DNA"/>
</dbReference>
<feature type="domain" description="STAS" evidence="1">
    <location>
        <begin position="1"/>
        <end position="61"/>
    </location>
</feature>
<evidence type="ECO:0000259" key="1">
    <source>
        <dbReference type="PROSITE" id="PS50801"/>
    </source>
</evidence>
<dbReference type="PROSITE" id="PS50801">
    <property type="entry name" value="STAS"/>
    <property type="match status" value="1"/>
</dbReference>
<dbReference type="AlphaFoldDB" id="A0A922A9I4"/>
<gene>
    <name evidence="2" type="ORF">I3842_15G049500</name>
</gene>